<keyword evidence="2" id="KW-0732">Signal</keyword>
<dbReference type="KEGG" id="pwu:A8O14_08660"/>
<dbReference type="Gene3D" id="3.40.190.10">
    <property type="entry name" value="Periplasmic binding protein-like II"/>
    <property type="match status" value="1"/>
</dbReference>
<dbReference type="RefSeq" id="WP_068949147.1">
    <property type="nucleotide sequence ID" value="NZ_CP015922.1"/>
</dbReference>
<dbReference type="SUPFAM" id="SSF53850">
    <property type="entry name" value="Periplasmic binding protein-like II"/>
    <property type="match status" value="1"/>
</dbReference>
<keyword evidence="4" id="KW-1185">Reference proteome</keyword>
<dbReference type="Gene3D" id="3.40.190.150">
    <property type="entry name" value="Bordetella uptake gene, domain 1"/>
    <property type="match status" value="1"/>
</dbReference>
<feature type="signal peptide" evidence="2">
    <location>
        <begin position="1"/>
        <end position="20"/>
    </location>
</feature>
<evidence type="ECO:0000256" key="1">
    <source>
        <dbReference type="ARBA" id="ARBA00006987"/>
    </source>
</evidence>
<reference evidence="4" key="1">
    <citation type="submission" date="2016-05" db="EMBL/GenBank/DDBJ databases">
        <title>Polynucleobacter sp. QLW-P1FAT50C-4 genome.</title>
        <authorList>
            <person name="Hahn M.W."/>
        </authorList>
    </citation>
    <scope>NUCLEOTIDE SEQUENCE [LARGE SCALE GENOMIC DNA]</scope>
    <source>
        <strain evidence="4">QLW-P1FAT50C-4</strain>
    </source>
</reference>
<evidence type="ECO:0000313" key="3">
    <source>
        <dbReference type="EMBL" id="ANJ00141.1"/>
    </source>
</evidence>
<dbReference type="Pfam" id="PF03401">
    <property type="entry name" value="TctC"/>
    <property type="match status" value="1"/>
</dbReference>
<dbReference type="PANTHER" id="PTHR42928:SF5">
    <property type="entry name" value="BLR1237 PROTEIN"/>
    <property type="match status" value="1"/>
</dbReference>
<dbReference type="STRING" id="1743168.A8O14_08660"/>
<dbReference type="PIRSF" id="PIRSF017082">
    <property type="entry name" value="YflP"/>
    <property type="match status" value="1"/>
</dbReference>
<dbReference type="PANTHER" id="PTHR42928">
    <property type="entry name" value="TRICARBOXYLATE-BINDING PROTEIN"/>
    <property type="match status" value="1"/>
</dbReference>
<protein>
    <submittedName>
        <fullName evidence="3">ABC transporter substrate-binding protein</fullName>
    </submittedName>
</protein>
<gene>
    <name evidence="3" type="ORF">A8O14_08660</name>
</gene>
<dbReference type="CDD" id="cd13578">
    <property type="entry name" value="PBP2_Bug27"/>
    <property type="match status" value="1"/>
</dbReference>
<dbReference type="AlphaFoldDB" id="A0A191UGX5"/>
<dbReference type="Proteomes" id="UP000078463">
    <property type="component" value="Chromosome"/>
</dbReference>
<dbReference type="InterPro" id="IPR005064">
    <property type="entry name" value="BUG"/>
</dbReference>
<sequence length="323" mass="34389">MKNKLHIAIFSLLYVTSAFNAFGQDASYPNRSIKIIVPYAAGGGADNVARTIGQKLGSILGQTVIVENKPGASTQTGTLAVARAPADGYTLLMGTANLATNPALFEKLPYDTQKDLAPITLITKVPVYIFVTNNSNIKSIAELLAKAKSTPDGLSYSTPGNGSIGHLAGELFKSDSKSNLYHIPYKGSSEATTALIGGQVQLSFDNYGPVMAQVNAGNAVPLAIAMPNRANITPNVPTLKELGYPMEAYSWWGILAPAGTPTPIINRLNSAIQTVIKMPDVREGMQKQGVEFVGSTPTEFAEHIRLETIKWSQVAKQANIKAQ</sequence>
<comment type="similarity">
    <text evidence="1">Belongs to the UPF0065 (bug) family.</text>
</comment>
<name>A0A191UGX5_9BURK</name>
<evidence type="ECO:0000313" key="4">
    <source>
        <dbReference type="Proteomes" id="UP000078463"/>
    </source>
</evidence>
<dbReference type="OrthoDB" id="8678477at2"/>
<dbReference type="InterPro" id="IPR042100">
    <property type="entry name" value="Bug_dom1"/>
</dbReference>
<organism evidence="3 4">
    <name type="scientific">Polynucleobacter wuianus</name>
    <dbReference type="NCBI Taxonomy" id="1743168"/>
    <lineage>
        <taxon>Bacteria</taxon>
        <taxon>Pseudomonadati</taxon>
        <taxon>Pseudomonadota</taxon>
        <taxon>Betaproteobacteria</taxon>
        <taxon>Burkholderiales</taxon>
        <taxon>Burkholderiaceae</taxon>
        <taxon>Polynucleobacter</taxon>
    </lineage>
</organism>
<proteinExistence type="inferred from homology"/>
<evidence type="ECO:0000256" key="2">
    <source>
        <dbReference type="SAM" id="SignalP"/>
    </source>
</evidence>
<accession>A0A191UGX5</accession>
<feature type="chain" id="PRO_5008248052" evidence="2">
    <location>
        <begin position="21"/>
        <end position="323"/>
    </location>
</feature>
<dbReference type="EMBL" id="CP015922">
    <property type="protein sequence ID" value="ANJ00141.1"/>
    <property type="molecule type" value="Genomic_DNA"/>
</dbReference>